<sequence>MSKVVAKGLYCPILQNPRLDTLASVPPPAPRRPPRIMVSYPRRVRKYVVIRKKIDIPEDIELGISVDVGETAKYCSG</sequence>
<organism evidence="1 2">
    <name type="scientific">Penicillium hetheringtonii</name>
    <dbReference type="NCBI Taxonomy" id="911720"/>
    <lineage>
        <taxon>Eukaryota</taxon>
        <taxon>Fungi</taxon>
        <taxon>Dikarya</taxon>
        <taxon>Ascomycota</taxon>
        <taxon>Pezizomycotina</taxon>
        <taxon>Eurotiomycetes</taxon>
        <taxon>Eurotiomycetidae</taxon>
        <taxon>Eurotiales</taxon>
        <taxon>Aspergillaceae</taxon>
        <taxon>Penicillium</taxon>
    </lineage>
</organism>
<proteinExistence type="predicted"/>
<gene>
    <name evidence="1" type="ORF">N7450_002464</name>
</gene>
<evidence type="ECO:0000313" key="1">
    <source>
        <dbReference type="EMBL" id="KAJ5596006.1"/>
    </source>
</evidence>
<name>A0AAD6GWA9_9EURO</name>
<reference evidence="1 2" key="1">
    <citation type="journal article" date="2023" name="IMA Fungus">
        <title>Comparative genomic study of the Penicillium genus elucidates a diverse pangenome and 15 lateral gene transfer events.</title>
        <authorList>
            <person name="Petersen C."/>
            <person name="Sorensen T."/>
            <person name="Nielsen M.R."/>
            <person name="Sondergaard T.E."/>
            <person name="Sorensen J.L."/>
            <person name="Fitzpatrick D.A."/>
            <person name="Frisvad J.C."/>
            <person name="Nielsen K.L."/>
        </authorList>
    </citation>
    <scope>NUCLEOTIDE SEQUENCE [LARGE SCALE GENOMIC DNA]</scope>
    <source>
        <strain evidence="1 2">IBT 29057</strain>
    </source>
</reference>
<evidence type="ECO:0000313" key="2">
    <source>
        <dbReference type="Proteomes" id="UP001216150"/>
    </source>
</evidence>
<comment type="caution">
    <text evidence="1">The sequence shown here is derived from an EMBL/GenBank/DDBJ whole genome shotgun (WGS) entry which is preliminary data.</text>
</comment>
<dbReference type="EMBL" id="JAQJAC010000002">
    <property type="protein sequence ID" value="KAJ5596006.1"/>
    <property type="molecule type" value="Genomic_DNA"/>
</dbReference>
<dbReference type="AlphaFoldDB" id="A0AAD6GWA9"/>
<accession>A0AAD6GWA9</accession>
<dbReference type="Proteomes" id="UP001216150">
    <property type="component" value="Unassembled WGS sequence"/>
</dbReference>
<keyword evidence="2" id="KW-1185">Reference proteome</keyword>
<protein>
    <submittedName>
        <fullName evidence="1">Uncharacterized protein</fullName>
    </submittedName>
</protein>